<dbReference type="GO" id="GO:0004497">
    <property type="term" value="F:monooxygenase activity"/>
    <property type="evidence" value="ECO:0007669"/>
    <property type="project" value="UniProtKB-KW"/>
</dbReference>
<proteinExistence type="predicted"/>
<dbReference type="OrthoDB" id="9130786at2"/>
<name>A0A1X2FK92_9MYCO</name>
<dbReference type="Proteomes" id="UP000193964">
    <property type="component" value="Unassembled WGS sequence"/>
</dbReference>
<dbReference type="InterPro" id="IPR051260">
    <property type="entry name" value="Diverse_substr_monoxygenases"/>
</dbReference>
<keyword evidence="1" id="KW-0285">Flavoprotein</keyword>
<evidence type="ECO:0000313" key="6">
    <source>
        <dbReference type="Proteomes" id="UP000193964"/>
    </source>
</evidence>
<reference evidence="5 6" key="1">
    <citation type="submission" date="2016-01" db="EMBL/GenBank/DDBJ databases">
        <title>The new phylogeny of the genus Mycobacterium.</title>
        <authorList>
            <person name="Tarcisio F."/>
            <person name="Conor M."/>
            <person name="Antonella G."/>
            <person name="Elisabetta G."/>
            <person name="Giulia F.S."/>
            <person name="Sara T."/>
            <person name="Anna F."/>
            <person name="Clotilde B."/>
            <person name="Roberto B."/>
            <person name="Veronica D.S."/>
            <person name="Fabio R."/>
            <person name="Monica P."/>
            <person name="Olivier J."/>
            <person name="Enrico T."/>
            <person name="Nicola S."/>
        </authorList>
    </citation>
    <scope>NUCLEOTIDE SEQUENCE [LARGE SCALE GENOMIC DNA]</scope>
    <source>
        <strain evidence="5 6">ATCC 700010</strain>
    </source>
</reference>
<keyword evidence="4" id="KW-0503">Monooxygenase</keyword>
<accession>A0A1X2FK92</accession>
<evidence type="ECO:0000256" key="3">
    <source>
        <dbReference type="ARBA" id="ARBA00023002"/>
    </source>
</evidence>
<dbReference type="SUPFAM" id="SSF51679">
    <property type="entry name" value="Bacterial luciferase-like"/>
    <property type="match status" value="1"/>
</dbReference>
<dbReference type="InterPro" id="IPR036661">
    <property type="entry name" value="Luciferase-like_sf"/>
</dbReference>
<evidence type="ECO:0000256" key="1">
    <source>
        <dbReference type="ARBA" id="ARBA00022630"/>
    </source>
</evidence>
<protein>
    <submittedName>
        <fullName evidence="5">Luciferase</fullName>
    </submittedName>
</protein>
<dbReference type="Gene3D" id="3.20.20.30">
    <property type="entry name" value="Luciferase-like domain"/>
    <property type="match status" value="1"/>
</dbReference>
<dbReference type="PANTHER" id="PTHR30011">
    <property type="entry name" value="ALKANESULFONATE MONOOXYGENASE-RELATED"/>
    <property type="match status" value="1"/>
</dbReference>
<keyword evidence="2" id="KW-0288">FMN</keyword>
<keyword evidence="3" id="KW-0560">Oxidoreductase</keyword>
<sequence>MAVSLSVGVEVTGDGLDDPGSDTTTRGIAALARRLESAGVSYWVIGAQRGEAPDAASVSLDPSLVATVAARHSATLGLVVAAAGHRDHPYNLARRLVSVDHAAQGRVGWLALDFDHTIALNAATDTWTDARLDRHHTADVVSAVRTLWRTWPLDSVVGDRASGVFTDVTRIRRADVRRGYDIAGPLNVPGSVQGDLPVWRQAHAGEAAEGADLLVVEDGEPIPRDRATVVRLRTGDGIDAALERLARSAVAAGAILRLTPDELPHVLDRVLPDARARGIVGRAGAGTLRELLRLPLPAAPDLSGHPTVFATVPTPGGRL</sequence>
<organism evidence="5 6">
    <name type="scientific">Mycolicibacterium wolinskyi</name>
    <dbReference type="NCBI Taxonomy" id="59750"/>
    <lineage>
        <taxon>Bacteria</taxon>
        <taxon>Bacillati</taxon>
        <taxon>Actinomycetota</taxon>
        <taxon>Actinomycetes</taxon>
        <taxon>Mycobacteriales</taxon>
        <taxon>Mycobacteriaceae</taxon>
        <taxon>Mycolicibacterium</taxon>
    </lineage>
</organism>
<gene>
    <name evidence="5" type="ORF">AWC31_12620</name>
</gene>
<evidence type="ECO:0000256" key="4">
    <source>
        <dbReference type="ARBA" id="ARBA00023033"/>
    </source>
</evidence>
<dbReference type="RefSeq" id="WP_085142088.1">
    <property type="nucleotide sequence ID" value="NZ_JACKUA010000038.1"/>
</dbReference>
<evidence type="ECO:0000313" key="5">
    <source>
        <dbReference type="EMBL" id="ORX18807.1"/>
    </source>
</evidence>
<evidence type="ECO:0000256" key="2">
    <source>
        <dbReference type="ARBA" id="ARBA00022643"/>
    </source>
</evidence>
<dbReference type="EMBL" id="LQQA01000004">
    <property type="protein sequence ID" value="ORX18807.1"/>
    <property type="molecule type" value="Genomic_DNA"/>
</dbReference>
<dbReference type="GO" id="GO:0016705">
    <property type="term" value="F:oxidoreductase activity, acting on paired donors, with incorporation or reduction of molecular oxygen"/>
    <property type="evidence" value="ECO:0007669"/>
    <property type="project" value="InterPro"/>
</dbReference>
<dbReference type="PANTHER" id="PTHR30011:SF16">
    <property type="entry name" value="C2H2 FINGER DOMAIN TRANSCRIPTION FACTOR (EUROFUNG)-RELATED"/>
    <property type="match status" value="1"/>
</dbReference>
<dbReference type="AlphaFoldDB" id="A0A1X2FK92"/>
<comment type="caution">
    <text evidence="5">The sequence shown here is derived from an EMBL/GenBank/DDBJ whole genome shotgun (WGS) entry which is preliminary data.</text>
</comment>